<feature type="transmembrane region" description="Helical" evidence="1">
    <location>
        <begin position="46"/>
        <end position="68"/>
    </location>
</feature>
<keyword evidence="3" id="KW-1185">Reference proteome</keyword>
<evidence type="ECO:0000313" key="3">
    <source>
        <dbReference type="Proteomes" id="UP000597338"/>
    </source>
</evidence>
<sequence>MERKKTVAELRKTVKAYQKIRPFDCLMYFFLVFIAVGVTIRVISNYSISIMLTVLLVVAGLACFALFFKAIDFFKNI</sequence>
<dbReference type="EMBL" id="BMIK01000018">
    <property type="protein sequence ID" value="GGC42487.1"/>
    <property type="molecule type" value="Genomic_DNA"/>
</dbReference>
<evidence type="ECO:0000256" key="1">
    <source>
        <dbReference type="SAM" id="Phobius"/>
    </source>
</evidence>
<reference evidence="3" key="1">
    <citation type="journal article" date="2019" name="Int. J. Syst. Evol. Microbiol.">
        <title>The Global Catalogue of Microorganisms (GCM) 10K type strain sequencing project: providing services to taxonomists for standard genome sequencing and annotation.</title>
        <authorList>
            <consortium name="The Broad Institute Genomics Platform"/>
            <consortium name="The Broad Institute Genome Sequencing Center for Infectious Disease"/>
            <person name="Wu L."/>
            <person name="Ma J."/>
        </authorList>
    </citation>
    <scope>NUCLEOTIDE SEQUENCE [LARGE SCALE GENOMIC DNA]</scope>
    <source>
        <strain evidence="3">CGMCC 1.15342</strain>
    </source>
</reference>
<keyword evidence="1" id="KW-0472">Membrane</keyword>
<accession>A0ABQ1MLB1</accession>
<evidence type="ECO:0000313" key="2">
    <source>
        <dbReference type="EMBL" id="GGC42487.1"/>
    </source>
</evidence>
<protein>
    <submittedName>
        <fullName evidence="2">Uncharacterized protein</fullName>
    </submittedName>
</protein>
<name>A0ABQ1MLB1_9SPHI</name>
<gene>
    <name evidence="2" type="ORF">GCM10011386_38400</name>
</gene>
<comment type="caution">
    <text evidence="2">The sequence shown here is derived from an EMBL/GenBank/DDBJ whole genome shotgun (WGS) entry which is preliminary data.</text>
</comment>
<keyword evidence="1" id="KW-0812">Transmembrane</keyword>
<organism evidence="2 3">
    <name type="scientific">Parapedobacter defluvii</name>
    <dbReference type="NCBI Taxonomy" id="2045106"/>
    <lineage>
        <taxon>Bacteria</taxon>
        <taxon>Pseudomonadati</taxon>
        <taxon>Bacteroidota</taxon>
        <taxon>Sphingobacteriia</taxon>
        <taxon>Sphingobacteriales</taxon>
        <taxon>Sphingobacteriaceae</taxon>
        <taxon>Parapedobacter</taxon>
    </lineage>
</organism>
<proteinExistence type="predicted"/>
<dbReference type="Proteomes" id="UP000597338">
    <property type="component" value="Unassembled WGS sequence"/>
</dbReference>
<keyword evidence="1" id="KW-1133">Transmembrane helix</keyword>
<feature type="transmembrane region" description="Helical" evidence="1">
    <location>
        <begin position="21"/>
        <end position="40"/>
    </location>
</feature>